<organism evidence="1 2">
    <name type="scientific">Roseburia lenta</name>
    <dbReference type="NCBI Taxonomy" id="2763061"/>
    <lineage>
        <taxon>Bacteria</taxon>
        <taxon>Bacillati</taxon>
        <taxon>Bacillota</taxon>
        <taxon>Clostridia</taxon>
        <taxon>Lachnospirales</taxon>
        <taxon>Lachnospiraceae</taxon>
        <taxon>Roseburia</taxon>
    </lineage>
</organism>
<dbReference type="Proteomes" id="UP000643810">
    <property type="component" value="Unassembled WGS sequence"/>
</dbReference>
<dbReference type="Pfam" id="PF12672">
    <property type="entry name" value="DUF3793"/>
    <property type="match status" value="1"/>
</dbReference>
<proteinExistence type="predicted"/>
<name>A0ABR7GDP0_9FIRM</name>
<evidence type="ECO:0000313" key="1">
    <source>
        <dbReference type="EMBL" id="MBC5685539.1"/>
    </source>
</evidence>
<accession>A0ABR7GDP0</accession>
<gene>
    <name evidence="1" type="ORF">H8R94_02730</name>
</gene>
<protein>
    <submittedName>
        <fullName evidence="1">DUF3793 family protein</fullName>
    </submittedName>
</protein>
<sequence length="182" mass="20991">MEQYLICHCSPTLASIKTANLFSCSFERQEDFAECIAYWNKQMHPKGIAVTVLQQKPNWALVYVYRMAQLQKDLQKPGVSCFLEQYGYVDLCVEKALEHLQKRIAASDGFPHEIGIFLDYPLADVIGFIENQGCNCKCSGCWKVYQNEEDALETFARYKKCTRIYMELWMQGRSINKLTVSA</sequence>
<reference evidence="1 2" key="1">
    <citation type="submission" date="2020-08" db="EMBL/GenBank/DDBJ databases">
        <title>Genome public.</title>
        <authorList>
            <person name="Liu C."/>
            <person name="Sun Q."/>
        </authorList>
    </citation>
    <scope>NUCLEOTIDE SEQUENCE [LARGE SCALE GENOMIC DNA]</scope>
    <source>
        <strain evidence="1 2">NSJ-9</strain>
    </source>
</reference>
<dbReference type="EMBL" id="JACOPG010000001">
    <property type="protein sequence ID" value="MBC5685539.1"/>
    <property type="molecule type" value="Genomic_DNA"/>
</dbReference>
<dbReference type="InterPro" id="IPR024523">
    <property type="entry name" value="DUF3793"/>
</dbReference>
<keyword evidence="2" id="KW-1185">Reference proteome</keyword>
<evidence type="ECO:0000313" key="2">
    <source>
        <dbReference type="Proteomes" id="UP000643810"/>
    </source>
</evidence>
<comment type="caution">
    <text evidence="1">The sequence shown here is derived from an EMBL/GenBank/DDBJ whole genome shotgun (WGS) entry which is preliminary data.</text>
</comment>